<keyword evidence="10" id="KW-1185">Reference proteome</keyword>
<evidence type="ECO:0000256" key="3">
    <source>
        <dbReference type="ARBA" id="ARBA00022553"/>
    </source>
</evidence>
<dbReference type="PANTHER" id="PTHR43711">
    <property type="entry name" value="TWO-COMPONENT HISTIDINE KINASE"/>
    <property type="match status" value="1"/>
</dbReference>
<dbReference type="SUPFAM" id="SSF55874">
    <property type="entry name" value="ATPase domain of HSP90 chaperone/DNA topoisomerase II/histidine kinase"/>
    <property type="match status" value="1"/>
</dbReference>
<dbReference type="Gene3D" id="3.30.565.10">
    <property type="entry name" value="Histidine kinase-like ATPase, C-terminal domain"/>
    <property type="match status" value="1"/>
</dbReference>
<dbReference type="AlphaFoldDB" id="A0AAW9QQN3"/>
<dbReference type="SMART" id="SM00388">
    <property type="entry name" value="HisKA"/>
    <property type="match status" value="1"/>
</dbReference>
<dbReference type="Proteomes" id="UP001328733">
    <property type="component" value="Unassembled WGS sequence"/>
</dbReference>
<dbReference type="EMBL" id="JBAFSM010000074">
    <property type="protein sequence ID" value="MEG3440085.1"/>
    <property type="molecule type" value="Genomic_DNA"/>
</dbReference>
<dbReference type="EC" id="2.7.13.3" evidence="2"/>
<dbReference type="PANTHER" id="PTHR43711:SF1">
    <property type="entry name" value="HISTIDINE KINASE 1"/>
    <property type="match status" value="1"/>
</dbReference>
<keyword evidence="6" id="KW-0902">Two-component regulatory system</keyword>
<dbReference type="InterPro" id="IPR004358">
    <property type="entry name" value="Sig_transdc_His_kin-like_C"/>
</dbReference>
<feature type="transmembrane region" description="Helical" evidence="7">
    <location>
        <begin position="168"/>
        <end position="190"/>
    </location>
</feature>
<keyword evidence="7" id="KW-1133">Transmembrane helix</keyword>
<evidence type="ECO:0000256" key="7">
    <source>
        <dbReference type="SAM" id="Phobius"/>
    </source>
</evidence>
<protein>
    <recommendedName>
        <fullName evidence="2">histidine kinase</fullName>
        <ecNumber evidence="2">2.7.13.3</ecNumber>
    </recommendedName>
</protein>
<dbReference type="Gene3D" id="1.10.287.130">
    <property type="match status" value="1"/>
</dbReference>
<evidence type="ECO:0000313" key="9">
    <source>
        <dbReference type="EMBL" id="MEG3440085.1"/>
    </source>
</evidence>
<evidence type="ECO:0000259" key="8">
    <source>
        <dbReference type="PROSITE" id="PS50109"/>
    </source>
</evidence>
<dbReference type="InterPro" id="IPR003661">
    <property type="entry name" value="HisK_dim/P_dom"/>
</dbReference>
<evidence type="ECO:0000313" key="10">
    <source>
        <dbReference type="Proteomes" id="UP001328733"/>
    </source>
</evidence>
<dbReference type="InterPro" id="IPR050736">
    <property type="entry name" value="Sensor_HK_Regulatory"/>
</dbReference>
<evidence type="ECO:0000256" key="5">
    <source>
        <dbReference type="ARBA" id="ARBA00022777"/>
    </source>
</evidence>
<evidence type="ECO:0000256" key="4">
    <source>
        <dbReference type="ARBA" id="ARBA00022679"/>
    </source>
</evidence>
<dbReference type="FunFam" id="3.30.565.10:FF:000006">
    <property type="entry name" value="Sensor histidine kinase WalK"/>
    <property type="match status" value="1"/>
</dbReference>
<feature type="transmembrane region" description="Helical" evidence="7">
    <location>
        <begin position="662"/>
        <end position="682"/>
    </location>
</feature>
<evidence type="ECO:0000256" key="2">
    <source>
        <dbReference type="ARBA" id="ARBA00012438"/>
    </source>
</evidence>
<accession>A0AAW9QQN3</accession>
<feature type="domain" description="Histidine kinase" evidence="8">
    <location>
        <begin position="211"/>
        <end position="430"/>
    </location>
</feature>
<dbReference type="PRINTS" id="PR00344">
    <property type="entry name" value="BCTRLSENSOR"/>
</dbReference>
<proteinExistence type="predicted"/>
<keyword evidence="7" id="KW-0812">Transmembrane</keyword>
<comment type="catalytic activity">
    <reaction evidence="1">
        <text>ATP + protein L-histidine = ADP + protein N-phospho-L-histidine.</text>
        <dbReference type="EC" id="2.7.13.3"/>
    </reaction>
</comment>
<organism evidence="9 10">
    <name type="scientific">Pannus brasiliensis CCIBt3594</name>
    <dbReference type="NCBI Taxonomy" id="1427578"/>
    <lineage>
        <taxon>Bacteria</taxon>
        <taxon>Bacillati</taxon>
        <taxon>Cyanobacteriota</taxon>
        <taxon>Cyanophyceae</taxon>
        <taxon>Oscillatoriophycideae</taxon>
        <taxon>Chroococcales</taxon>
        <taxon>Microcystaceae</taxon>
        <taxon>Pannus</taxon>
    </lineage>
</organism>
<dbReference type="InterPro" id="IPR003594">
    <property type="entry name" value="HATPase_dom"/>
</dbReference>
<dbReference type="GO" id="GO:0000155">
    <property type="term" value="F:phosphorelay sensor kinase activity"/>
    <property type="evidence" value="ECO:0007669"/>
    <property type="project" value="InterPro"/>
</dbReference>
<keyword evidence="7" id="KW-0472">Membrane</keyword>
<keyword evidence="4" id="KW-0808">Transferase</keyword>
<dbReference type="CDD" id="cd00082">
    <property type="entry name" value="HisKA"/>
    <property type="match status" value="1"/>
</dbReference>
<gene>
    <name evidence="9" type="ORF">V0288_23350</name>
</gene>
<dbReference type="PROSITE" id="PS50109">
    <property type="entry name" value="HIS_KIN"/>
    <property type="match status" value="1"/>
</dbReference>
<evidence type="ECO:0000256" key="1">
    <source>
        <dbReference type="ARBA" id="ARBA00000085"/>
    </source>
</evidence>
<sequence length="688" mass="77581">MLQNSRVRLLTYYSLIMGAILILFSIALYGLFSNGIYYHQLDTNLETLARLAAPSFARVQSGDEIAPDRDGEFPWQEFFDPERQSLEWFDREGKLLASRGNKLKLGFSPVPSGGFRTLQGKPALDRYRIRTFTLIVSLDRGDLSRPPLLGFVRAGETTEKVQELQKQFLGHLIVSIVLAFGVVGVSGLWLTKKALEPVARSFQQLKQFTADASHELRNPLTVMRTSIDVMRSHPERFQPKDLKKLNAIASATEQMTELTRDLLFLARMDGAKEAPSEEWRRVNLPNLLEDAIEWLEPVASEKKIRLEYSCLAEVCPWGNSSQFSRLFGNLLENAIQYTPSGGRVRLRVFRENQSAVVTVEDTGIGIASEHLSRVFDRFWRADRARAYREGGTGLGLAIVRAIVHQHGGQIHVTSQEGKGSCFRVSLPLANPLHRPREDRRWERVIHHLRSKPMYYARFFARKATLVLFIALLSLLPVGIALETFRQTSMFDGVYFPDRSRSFADEIVVEPGTRVRDPVAVLGIPNSRRSSPLSFLDFRPNDTTLEPGDRITVRFLDNLLTAGGDSRPDLWIFCQGRENTALSVEISKDRRSWESVGQVTPARKGIDLDRPNRGKEDFFAYVRLTYPTNGGTAPIYLDSIGAISSVSLVTTHRIFGYLDISRAIVVSIVPIAVGGIYGGMYWWKVGRCQ</sequence>
<evidence type="ECO:0000256" key="6">
    <source>
        <dbReference type="ARBA" id="ARBA00023012"/>
    </source>
</evidence>
<reference evidence="9 10" key="1">
    <citation type="submission" date="2024-01" db="EMBL/GenBank/DDBJ databases">
        <title>Genomic insights into the taxonomy and metabolism of the cyanobacterium Pannus brasiliensis CCIBt3594.</title>
        <authorList>
            <person name="Machado M."/>
            <person name="Botero N.B."/>
            <person name="Andreote A.P.D."/>
            <person name="Feitosa A.M.T."/>
            <person name="Popin R."/>
            <person name="Sivonen K."/>
            <person name="Fiore M.F."/>
        </authorList>
    </citation>
    <scope>NUCLEOTIDE SEQUENCE [LARGE SCALE GENOMIC DNA]</scope>
    <source>
        <strain evidence="9 10">CCIBt3594</strain>
    </source>
</reference>
<keyword evidence="5 9" id="KW-0418">Kinase</keyword>
<dbReference type="Pfam" id="PF00512">
    <property type="entry name" value="HisKA"/>
    <property type="match status" value="1"/>
</dbReference>
<dbReference type="CDD" id="cd00075">
    <property type="entry name" value="HATPase"/>
    <property type="match status" value="1"/>
</dbReference>
<dbReference type="InterPro" id="IPR036097">
    <property type="entry name" value="HisK_dim/P_sf"/>
</dbReference>
<dbReference type="RefSeq" id="WP_332867555.1">
    <property type="nucleotide sequence ID" value="NZ_JBAFSM010000074.1"/>
</dbReference>
<dbReference type="SMART" id="SM00387">
    <property type="entry name" value="HATPase_c"/>
    <property type="match status" value="1"/>
</dbReference>
<name>A0AAW9QQN3_9CHRO</name>
<comment type="caution">
    <text evidence="9">The sequence shown here is derived from an EMBL/GenBank/DDBJ whole genome shotgun (WGS) entry which is preliminary data.</text>
</comment>
<dbReference type="SUPFAM" id="SSF47384">
    <property type="entry name" value="Homodimeric domain of signal transducing histidine kinase"/>
    <property type="match status" value="1"/>
</dbReference>
<dbReference type="Pfam" id="PF02518">
    <property type="entry name" value="HATPase_c"/>
    <property type="match status" value="1"/>
</dbReference>
<dbReference type="InterPro" id="IPR036890">
    <property type="entry name" value="HATPase_C_sf"/>
</dbReference>
<keyword evidence="3" id="KW-0597">Phosphoprotein</keyword>
<feature type="transmembrane region" description="Helical" evidence="7">
    <location>
        <begin position="12"/>
        <end position="32"/>
    </location>
</feature>
<dbReference type="InterPro" id="IPR005467">
    <property type="entry name" value="His_kinase_dom"/>
</dbReference>
<feature type="transmembrane region" description="Helical" evidence="7">
    <location>
        <begin position="459"/>
        <end position="481"/>
    </location>
</feature>